<keyword evidence="6" id="KW-0479">Metal-binding</keyword>
<keyword evidence="8" id="KW-0067">ATP-binding</keyword>
<dbReference type="GO" id="GO:0005525">
    <property type="term" value="F:GTP binding"/>
    <property type="evidence" value="ECO:0007669"/>
    <property type="project" value="UniProtKB-KW"/>
</dbReference>
<name>A0A8J6HMS4_TENMO</name>
<evidence type="ECO:0000256" key="9">
    <source>
        <dbReference type="ARBA" id="ARBA00022842"/>
    </source>
</evidence>
<evidence type="ECO:0000256" key="3">
    <source>
        <dbReference type="ARBA" id="ARBA00008307"/>
    </source>
</evidence>
<dbReference type="Gene3D" id="3.30.460.90">
    <property type="match status" value="1"/>
</dbReference>
<proteinExistence type="inferred from homology"/>
<evidence type="ECO:0000256" key="7">
    <source>
        <dbReference type="ARBA" id="ARBA00022741"/>
    </source>
</evidence>
<dbReference type="Pfam" id="PF20266">
    <property type="entry name" value="Mab-21_C"/>
    <property type="match status" value="1"/>
</dbReference>
<comment type="similarity">
    <text evidence="3">Belongs to the mab-21 family.</text>
</comment>
<evidence type="ECO:0000256" key="5">
    <source>
        <dbReference type="ARBA" id="ARBA00022695"/>
    </source>
</evidence>
<sequence length="396" mass="46638">MENILHTVNSRFISVSEEEICRNNKILESVVNVLVKENMVSVDTVFKSMFRRVFYGGSYFDGLHVSGNYDYDLDLLLAMPKAASPDLQQSEFPSHIQLQVNDASWLRTSPVYSKFKKTFLDDDNYLITDKAFNWMKGIVQKGFNRLPCIRGRHYLLTKVGKFPIYFSESGPAVTLHIDVDGDCRIDVDLVVSFVFTEDKWPEGISPNPYAKWITWLGTTTHLNEFFIVAKKPKDVPDYFLPERHWRLSFQEQERQLIAQKGRMKPKMKKRQQHDQIASYYIKTVLLFMVEQRNDAFWQQSLSRVFLDTLETYSKYIRDKKIPYYWNDEYNLIGHIDDSTLTNFAYRLEYIINKIKINPNKPDTVVEYLCKTINKHDKHICSRCFFSECPGTRRILQ</sequence>
<keyword evidence="7" id="KW-0547">Nucleotide-binding</keyword>
<dbReference type="GO" id="GO:0005524">
    <property type="term" value="F:ATP binding"/>
    <property type="evidence" value="ECO:0007669"/>
    <property type="project" value="UniProtKB-KW"/>
</dbReference>
<dbReference type="EMBL" id="JABDTM020020246">
    <property type="protein sequence ID" value="KAH0817137.1"/>
    <property type="molecule type" value="Genomic_DNA"/>
</dbReference>
<evidence type="ECO:0000259" key="12">
    <source>
        <dbReference type="Pfam" id="PF03281"/>
    </source>
</evidence>
<dbReference type="GO" id="GO:0016779">
    <property type="term" value="F:nucleotidyltransferase activity"/>
    <property type="evidence" value="ECO:0007669"/>
    <property type="project" value="UniProtKB-KW"/>
</dbReference>
<evidence type="ECO:0008006" key="16">
    <source>
        <dbReference type="Google" id="ProtNLM"/>
    </source>
</evidence>
<keyword evidence="5" id="KW-0548">Nucleotidyltransferase</keyword>
<dbReference type="Gene3D" id="1.10.1410.40">
    <property type="match status" value="1"/>
</dbReference>
<comment type="caution">
    <text evidence="14">The sequence shown here is derived from an EMBL/GenBank/DDBJ whole genome shotgun (WGS) entry which is preliminary data.</text>
</comment>
<keyword evidence="11" id="KW-0464">Manganese</keyword>
<evidence type="ECO:0000256" key="1">
    <source>
        <dbReference type="ARBA" id="ARBA00001936"/>
    </source>
</evidence>
<keyword evidence="10" id="KW-0342">GTP-binding</keyword>
<gene>
    <name evidence="14" type="ORF">GEV33_005654</name>
</gene>
<dbReference type="PANTHER" id="PTHR10656:SF42">
    <property type="entry name" value="CYCLIC GMP-AMP SYNTHASE-LIKE PROTEIN-RELATED"/>
    <property type="match status" value="1"/>
</dbReference>
<comment type="cofactor">
    <cofactor evidence="2">
        <name>Mg(2+)</name>
        <dbReference type="ChEBI" id="CHEBI:18420"/>
    </cofactor>
</comment>
<dbReference type="AlphaFoldDB" id="A0A8J6HMS4"/>
<evidence type="ECO:0000256" key="8">
    <source>
        <dbReference type="ARBA" id="ARBA00022840"/>
    </source>
</evidence>
<evidence type="ECO:0000313" key="15">
    <source>
        <dbReference type="Proteomes" id="UP000719412"/>
    </source>
</evidence>
<dbReference type="GO" id="GO:0046872">
    <property type="term" value="F:metal ion binding"/>
    <property type="evidence" value="ECO:0007669"/>
    <property type="project" value="UniProtKB-KW"/>
</dbReference>
<feature type="domain" description="Mab-21-like nucleotidyltransferase" evidence="12">
    <location>
        <begin position="59"/>
        <end position="258"/>
    </location>
</feature>
<evidence type="ECO:0000256" key="2">
    <source>
        <dbReference type="ARBA" id="ARBA00001946"/>
    </source>
</evidence>
<reference evidence="14" key="1">
    <citation type="journal article" date="2020" name="J Insects Food Feed">
        <title>The yellow mealworm (Tenebrio molitor) genome: a resource for the emerging insects as food and feed industry.</title>
        <authorList>
            <person name="Eriksson T."/>
            <person name="Andere A."/>
            <person name="Kelstrup H."/>
            <person name="Emery V."/>
            <person name="Picard C."/>
        </authorList>
    </citation>
    <scope>NUCLEOTIDE SEQUENCE</scope>
    <source>
        <strain evidence="14">Stoneville</strain>
        <tissue evidence="14">Whole head</tissue>
    </source>
</reference>
<feature type="domain" description="Mab-21-like HhH/H2TH-like" evidence="13">
    <location>
        <begin position="264"/>
        <end position="348"/>
    </location>
</feature>
<organism evidence="14 15">
    <name type="scientific">Tenebrio molitor</name>
    <name type="common">Yellow mealworm beetle</name>
    <dbReference type="NCBI Taxonomy" id="7067"/>
    <lineage>
        <taxon>Eukaryota</taxon>
        <taxon>Metazoa</taxon>
        <taxon>Ecdysozoa</taxon>
        <taxon>Arthropoda</taxon>
        <taxon>Hexapoda</taxon>
        <taxon>Insecta</taxon>
        <taxon>Pterygota</taxon>
        <taxon>Neoptera</taxon>
        <taxon>Endopterygota</taxon>
        <taxon>Coleoptera</taxon>
        <taxon>Polyphaga</taxon>
        <taxon>Cucujiformia</taxon>
        <taxon>Tenebrionidae</taxon>
        <taxon>Tenebrio</taxon>
    </lineage>
</organism>
<dbReference type="Proteomes" id="UP000719412">
    <property type="component" value="Unassembled WGS sequence"/>
</dbReference>
<dbReference type="InterPro" id="IPR046906">
    <property type="entry name" value="Mab-21_HhH/H2TH-like"/>
</dbReference>
<keyword evidence="9" id="KW-0460">Magnesium</keyword>
<evidence type="ECO:0000256" key="10">
    <source>
        <dbReference type="ARBA" id="ARBA00023134"/>
    </source>
</evidence>
<dbReference type="Pfam" id="PF03281">
    <property type="entry name" value="Mab-21"/>
    <property type="match status" value="1"/>
</dbReference>
<dbReference type="InterPro" id="IPR046903">
    <property type="entry name" value="Mab-21-like_nuc_Trfase"/>
</dbReference>
<comment type="cofactor">
    <cofactor evidence="1">
        <name>Mn(2+)</name>
        <dbReference type="ChEBI" id="CHEBI:29035"/>
    </cofactor>
</comment>
<protein>
    <recommendedName>
        <fullName evidence="16">Cyclic GMP-AMP synthase</fullName>
    </recommendedName>
</protein>
<dbReference type="PANTHER" id="PTHR10656">
    <property type="entry name" value="CELL FATE DETERMINING PROTEIN MAB21-RELATED"/>
    <property type="match status" value="1"/>
</dbReference>
<dbReference type="SMART" id="SM01265">
    <property type="entry name" value="Mab-21"/>
    <property type="match status" value="1"/>
</dbReference>
<evidence type="ECO:0000313" key="14">
    <source>
        <dbReference type="EMBL" id="KAH0817137.1"/>
    </source>
</evidence>
<evidence type="ECO:0000259" key="13">
    <source>
        <dbReference type="Pfam" id="PF20266"/>
    </source>
</evidence>
<dbReference type="InterPro" id="IPR024810">
    <property type="entry name" value="MAB21L/cGLR"/>
</dbReference>
<evidence type="ECO:0000256" key="11">
    <source>
        <dbReference type="ARBA" id="ARBA00023211"/>
    </source>
</evidence>
<keyword evidence="4" id="KW-0808">Transferase</keyword>
<keyword evidence="15" id="KW-1185">Reference proteome</keyword>
<accession>A0A8J6HMS4</accession>
<reference evidence="14" key="2">
    <citation type="submission" date="2021-08" db="EMBL/GenBank/DDBJ databases">
        <authorList>
            <person name="Eriksson T."/>
        </authorList>
    </citation>
    <scope>NUCLEOTIDE SEQUENCE</scope>
    <source>
        <strain evidence="14">Stoneville</strain>
        <tissue evidence="14">Whole head</tissue>
    </source>
</reference>
<evidence type="ECO:0000256" key="4">
    <source>
        <dbReference type="ARBA" id="ARBA00022679"/>
    </source>
</evidence>
<evidence type="ECO:0000256" key="6">
    <source>
        <dbReference type="ARBA" id="ARBA00022723"/>
    </source>
</evidence>